<comment type="similarity">
    <text evidence="1">Belongs to the UPF0213 family.</text>
</comment>
<dbReference type="InterPro" id="IPR050190">
    <property type="entry name" value="UPF0213_domain"/>
</dbReference>
<dbReference type="SUPFAM" id="SSF82771">
    <property type="entry name" value="GIY-YIG endonuclease"/>
    <property type="match status" value="1"/>
</dbReference>
<dbReference type="Proteomes" id="UP001596298">
    <property type="component" value="Unassembled WGS sequence"/>
</dbReference>
<dbReference type="RefSeq" id="WP_382402038.1">
    <property type="nucleotide sequence ID" value="NZ_JBHSWH010000001.1"/>
</dbReference>
<evidence type="ECO:0000313" key="3">
    <source>
        <dbReference type="EMBL" id="MFC6706206.1"/>
    </source>
</evidence>
<feature type="domain" description="GIY-YIG" evidence="2">
    <location>
        <begin position="1"/>
        <end position="75"/>
    </location>
</feature>
<dbReference type="InterPro" id="IPR000305">
    <property type="entry name" value="GIY-YIG_endonuc"/>
</dbReference>
<dbReference type="PANTHER" id="PTHR34477:SF1">
    <property type="entry name" value="UPF0213 PROTEIN YHBQ"/>
    <property type="match status" value="1"/>
</dbReference>
<dbReference type="Gene3D" id="3.40.1440.10">
    <property type="entry name" value="GIY-YIG endonuclease"/>
    <property type="match status" value="1"/>
</dbReference>
<accession>A0ABW2AH97</accession>
<organism evidence="3 4">
    <name type="scientific">Flexivirga alba</name>
    <dbReference type="NCBI Taxonomy" id="702742"/>
    <lineage>
        <taxon>Bacteria</taxon>
        <taxon>Bacillati</taxon>
        <taxon>Actinomycetota</taxon>
        <taxon>Actinomycetes</taxon>
        <taxon>Micrococcales</taxon>
        <taxon>Dermacoccaceae</taxon>
        <taxon>Flexivirga</taxon>
    </lineage>
</organism>
<dbReference type="PANTHER" id="PTHR34477">
    <property type="entry name" value="UPF0213 PROTEIN YHBQ"/>
    <property type="match status" value="1"/>
</dbReference>
<keyword evidence="4" id="KW-1185">Reference proteome</keyword>
<reference evidence="4" key="1">
    <citation type="journal article" date="2019" name="Int. J. Syst. Evol. Microbiol.">
        <title>The Global Catalogue of Microorganisms (GCM) 10K type strain sequencing project: providing services to taxonomists for standard genome sequencing and annotation.</title>
        <authorList>
            <consortium name="The Broad Institute Genomics Platform"/>
            <consortium name="The Broad Institute Genome Sequencing Center for Infectious Disease"/>
            <person name="Wu L."/>
            <person name="Ma J."/>
        </authorList>
    </citation>
    <scope>NUCLEOTIDE SEQUENCE [LARGE SCALE GENOMIC DNA]</scope>
    <source>
        <strain evidence="4">CCUG 58127</strain>
    </source>
</reference>
<dbReference type="SMART" id="SM00465">
    <property type="entry name" value="GIYc"/>
    <property type="match status" value="1"/>
</dbReference>
<name>A0ABW2AH97_9MICO</name>
<dbReference type="PROSITE" id="PS50164">
    <property type="entry name" value="GIY_YIG"/>
    <property type="match status" value="1"/>
</dbReference>
<comment type="caution">
    <text evidence="3">The sequence shown here is derived from an EMBL/GenBank/DDBJ whole genome shotgun (WGS) entry which is preliminary data.</text>
</comment>
<dbReference type="Pfam" id="PF01541">
    <property type="entry name" value="GIY-YIG"/>
    <property type="match status" value="1"/>
</dbReference>
<protein>
    <submittedName>
        <fullName evidence="3">GIY-YIG nuclease family protein</fullName>
    </submittedName>
</protein>
<dbReference type="InterPro" id="IPR035901">
    <property type="entry name" value="GIY-YIG_endonuc_sf"/>
</dbReference>
<gene>
    <name evidence="3" type="ORF">ACFQDH_13290</name>
</gene>
<evidence type="ECO:0000313" key="4">
    <source>
        <dbReference type="Proteomes" id="UP001596298"/>
    </source>
</evidence>
<evidence type="ECO:0000256" key="1">
    <source>
        <dbReference type="ARBA" id="ARBA00007435"/>
    </source>
</evidence>
<dbReference type="CDD" id="cd10456">
    <property type="entry name" value="GIY-YIG_UPF0213"/>
    <property type="match status" value="1"/>
</dbReference>
<evidence type="ECO:0000259" key="2">
    <source>
        <dbReference type="PROSITE" id="PS50164"/>
    </source>
</evidence>
<dbReference type="EMBL" id="JBHSWH010000001">
    <property type="protein sequence ID" value="MFC6706206.1"/>
    <property type="molecule type" value="Genomic_DNA"/>
</dbReference>
<sequence>MAWTYILECGDGSYYVGSTRDLDLRMTQHYAGLGSAYTRRRMPVTLVWAHEWTDIDDAYAFEKKVQGWGRAKREALIAGEFDRLSALSKKRNWSRGHSD</sequence>
<proteinExistence type="inferred from homology"/>